<feature type="compositionally biased region" description="Polar residues" evidence="1">
    <location>
        <begin position="204"/>
        <end position="231"/>
    </location>
</feature>
<name>A0A8J2IPB8_9PLEO</name>
<keyword evidence="3" id="KW-1185">Reference proteome</keyword>
<gene>
    <name evidence="2" type="ORF">ALTATR162_LOCUS11654</name>
</gene>
<evidence type="ECO:0000313" key="3">
    <source>
        <dbReference type="Proteomes" id="UP000676310"/>
    </source>
</evidence>
<protein>
    <submittedName>
        <fullName evidence="2">Uncharacterized protein</fullName>
    </submittedName>
</protein>
<dbReference type="OrthoDB" id="4590707at2759"/>
<dbReference type="RefSeq" id="XP_043175231.1">
    <property type="nucleotide sequence ID" value="XM_043319296.1"/>
</dbReference>
<evidence type="ECO:0000256" key="1">
    <source>
        <dbReference type="SAM" id="MobiDB-lite"/>
    </source>
</evidence>
<feature type="compositionally biased region" description="Basic and acidic residues" evidence="1">
    <location>
        <begin position="257"/>
        <end position="271"/>
    </location>
</feature>
<comment type="caution">
    <text evidence="2">The sequence shown here is derived from an EMBL/GenBank/DDBJ whole genome shotgun (WGS) entry which is preliminary data.</text>
</comment>
<feature type="region of interest" description="Disordered" evidence="1">
    <location>
        <begin position="77"/>
        <end position="271"/>
    </location>
</feature>
<dbReference type="GeneID" id="67011950"/>
<dbReference type="AlphaFoldDB" id="A0A8J2IPB8"/>
<proteinExistence type="predicted"/>
<reference evidence="2" key="1">
    <citation type="submission" date="2021-05" db="EMBL/GenBank/DDBJ databases">
        <authorList>
            <person name="Stam R."/>
        </authorList>
    </citation>
    <scope>NUCLEOTIDE SEQUENCE</scope>
    <source>
        <strain evidence="2">CS162</strain>
    </source>
</reference>
<feature type="compositionally biased region" description="Basic and acidic residues" evidence="1">
    <location>
        <begin position="124"/>
        <end position="133"/>
    </location>
</feature>
<organism evidence="2 3">
    <name type="scientific">Alternaria atra</name>
    <dbReference type="NCBI Taxonomy" id="119953"/>
    <lineage>
        <taxon>Eukaryota</taxon>
        <taxon>Fungi</taxon>
        <taxon>Dikarya</taxon>
        <taxon>Ascomycota</taxon>
        <taxon>Pezizomycotina</taxon>
        <taxon>Dothideomycetes</taxon>
        <taxon>Pleosporomycetidae</taxon>
        <taxon>Pleosporales</taxon>
        <taxon>Pleosporineae</taxon>
        <taxon>Pleosporaceae</taxon>
        <taxon>Alternaria</taxon>
        <taxon>Alternaria sect. Ulocladioides</taxon>
    </lineage>
</organism>
<dbReference type="Proteomes" id="UP000676310">
    <property type="component" value="Unassembled WGS sequence"/>
</dbReference>
<sequence length="271" mass="28609">MQLLRFTKLRAASTTSTTQVTKCSRSFGLHPVQKATQSRAYASTRSIPNLKNSDVPWIAGAAMVTVGGLYLASNQNLRHGSSHDTQAKAHKAQRQLGGENDAPSEKESTAEGHAASIVGAGESSADRPKHEPEPESQNGKSNEAMGHTKIQKKDDPSQPGAGRPDPGEEAGLVGHGPKESPKSMESGAAPPDVSDKPDPRGKPKSQNETSGKQEGLSNADTHHTSQVSSQPEKSKKGEGVAESAKLKGTVSTNRPGAENKEERGKAQMEKR</sequence>
<accession>A0A8J2IPB8</accession>
<dbReference type="EMBL" id="CAJRGZ010000030">
    <property type="protein sequence ID" value="CAG5186655.1"/>
    <property type="molecule type" value="Genomic_DNA"/>
</dbReference>
<evidence type="ECO:0000313" key="2">
    <source>
        <dbReference type="EMBL" id="CAG5186655.1"/>
    </source>
</evidence>